<dbReference type="EMBL" id="JAIZPD010000002">
    <property type="protein sequence ID" value="KAH0966835.1"/>
    <property type="molecule type" value="Genomic_DNA"/>
</dbReference>
<protein>
    <submittedName>
        <fullName evidence="3">Short chain dehydrogenase domain-containing protein</fullName>
    </submittedName>
</protein>
<gene>
    <name evidence="3" type="ORF">HRG_02244</name>
</gene>
<dbReference type="InterPro" id="IPR020904">
    <property type="entry name" value="Sc_DH/Rdtase_CS"/>
</dbReference>
<dbReference type="GeneID" id="68351373"/>
<evidence type="ECO:0000313" key="3">
    <source>
        <dbReference type="EMBL" id="KAH0966835.1"/>
    </source>
</evidence>
<keyword evidence="1" id="KW-0521">NADP</keyword>
<dbReference type="Proteomes" id="UP000824596">
    <property type="component" value="Unassembled WGS sequence"/>
</dbReference>
<dbReference type="CDD" id="cd05233">
    <property type="entry name" value="SDR_c"/>
    <property type="match status" value="1"/>
</dbReference>
<dbReference type="PROSITE" id="PS00061">
    <property type="entry name" value="ADH_SHORT"/>
    <property type="match status" value="1"/>
</dbReference>
<dbReference type="PRINTS" id="PR00081">
    <property type="entry name" value="GDHRDH"/>
</dbReference>
<dbReference type="Gene3D" id="3.40.50.720">
    <property type="entry name" value="NAD(P)-binding Rossmann-like Domain"/>
    <property type="match status" value="1"/>
</dbReference>
<dbReference type="SUPFAM" id="SSF51735">
    <property type="entry name" value="NAD(P)-binding Rossmann-fold domains"/>
    <property type="match status" value="1"/>
</dbReference>
<keyword evidence="4" id="KW-1185">Reference proteome</keyword>
<comment type="caution">
    <text evidence="3">The sequence shown here is derived from an EMBL/GenBank/DDBJ whole genome shotgun (WGS) entry which is preliminary data.</text>
</comment>
<evidence type="ECO:0000256" key="1">
    <source>
        <dbReference type="ARBA" id="ARBA00022857"/>
    </source>
</evidence>
<accession>A0A9P8N4R6</accession>
<dbReference type="PANTHER" id="PTHR42820:SF1">
    <property type="entry name" value="SHORT-CHAIN DEHYDROGENASE_REDUCTASE FAMILY PROTEIN"/>
    <property type="match status" value="1"/>
</dbReference>
<dbReference type="PRINTS" id="PR00080">
    <property type="entry name" value="SDRFAMILY"/>
</dbReference>
<evidence type="ECO:0000256" key="2">
    <source>
        <dbReference type="RuleBase" id="RU000363"/>
    </source>
</evidence>
<proteinExistence type="inferred from homology"/>
<organism evidence="3 4">
    <name type="scientific">Hirsutella rhossiliensis</name>
    <dbReference type="NCBI Taxonomy" id="111463"/>
    <lineage>
        <taxon>Eukaryota</taxon>
        <taxon>Fungi</taxon>
        <taxon>Dikarya</taxon>
        <taxon>Ascomycota</taxon>
        <taxon>Pezizomycotina</taxon>
        <taxon>Sordariomycetes</taxon>
        <taxon>Hypocreomycetidae</taxon>
        <taxon>Hypocreales</taxon>
        <taxon>Ophiocordycipitaceae</taxon>
        <taxon>Hirsutella</taxon>
    </lineage>
</organism>
<dbReference type="AlphaFoldDB" id="A0A9P8N4R6"/>
<evidence type="ECO:0000313" key="4">
    <source>
        <dbReference type="Proteomes" id="UP000824596"/>
    </source>
</evidence>
<name>A0A9P8N4R6_9HYPO</name>
<dbReference type="InterPro" id="IPR002347">
    <property type="entry name" value="SDR_fam"/>
</dbReference>
<dbReference type="InterPro" id="IPR036291">
    <property type="entry name" value="NAD(P)-bd_dom_sf"/>
</dbReference>
<dbReference type="PANTHER" id="PTHR42820">
    <property type="entry name" value="SHORT-CHAIN DEHYDROGENASE REDUCTASE"/>
    <property type="match status" value="1"/>
</dbReference>
<sequence>MDITGYALVTGGASGIGRACCLAFAKDGARGILVADLNLEGAQQTAAEAKDVATNPKFRAEAIHANVSNEESVKAAIDHAIKSFGRIDYGVHSAGISGGTFDPIAEASFVDFKHLIDVNVNGTFLFNSLLSAAMKVQEPRQVGDPARGTTRGSIVNLASVSSFMAVPNMVQYTTCKHAIIGLTKTAGEHLETLHFGLGSH</sequence>
<dbReference type="OrthoDB" id="4910152at2759"/>
<dbReference type="Pfam" id="PF00106">
    <property type="entry name" value="adh_short"/>
    <property type="match status" value="1"/>
</dbReference>
<dbReference type="RefSeq" id="XP_044724348.1">
    <property type="nucleotide sequence ID" value="XM_044860715.1"/>
</dbReference>
<reference evidence="3" key="1">
    <citation type="submission" date="2021-09" db="EMBL/GenBank/DDBJ databases">
        <title>A high-quality genome of the endoparasitic fungus Hirsutella rhossiliensis with a comparison of Hirsutella genomes reveals transposable elements contributing to genome size variation.</title>
        <authorList>
            <person name="Lin R."/>
            <person name="Jiao Y."/>
            <person name="Sun X."/>
            <person name="Ling J."/>
            <person name="Xie B."/>
            <person name="Cheng X."/>
        </authorList>
    </citation>
    <scope>NUCLEOTIDE SEQUENCE</scope>
    <source>
        <strain evidence="3">HR02</strain>
    </source>
</reference>
<comment type="similarity">
    <text evidence="2">Belongs to the short-chain dehydrogenases/reductases (SDR) family.</text>
</comment>